<dbReference type="Pfam" id="PF00496">
    <property type="entry name" value="SBP_bac_5"/>
    <property type="match status" value="1"/>
</dbReference>
<accession>A0A081N7H3</accession>
<dbReference type="eggNOG" id="COG0747">
    <property type="taxonomic scope" value="Bacteria"/>
</dbReference>
<evidence type="ECO:0000313" key="6">
    <source>
        <dbReference type="EMBL" id="KEQ14396.1"/>
    </source>
</evidence>
<dbReference type="EMBL" id="JOKG01000002">
    <property type="protein sequence ID" value="KEQ14396.1"/>
    <property type="molecule type" value="Genomic_DNA"/>
</dbReference>
<evidence type="ECO:0000259" key="5">
    <source>
        <dbReference type="Pfam" id="PF00496"/>
    </source>
</evidence>
<dbReference type="GO" id="GO:0030288">
    <property type="term" value="C:outer membrane-bounded periplasmic space"/>
    <property type="evidence" value="ECO:0007669"/>
    <property type="project" value="UniProtKB-ARBA"/>
</dbReference>
<dbReference type="InterPro" id="IPR030678">
    <property type="entry name" value="Peptide/Ni-bd"/>
</dbReference>
<keyword evidence="2" id="KW-0813">Transport</keyword>
<evidence type="ECO:0000256" key="2">
    <source>
        <dbReference type="ARBA" id="ARBA00022448"/>
    </source>
</evidence>
<dbReference type="InterPro" id="IPR000914">
    <property type="entry name" value="SBP_5_dom"/>
</dbReference>
<dbReference type="InterPro" id="IPR039424">
    <property type="entry name" value="SBP_5"/>
</dbReference>
<name>A0A081N7H3_9GAMM</name>
<dbReference type="InterPro" id="IPR023765">
    <property type="entry name" value="SBP_5_CS"/>
</dbReference>
<gene>
    <name evidence="6" type="ORF">GZ77_08435</name>
</gene>
<dbReference type="PROSITE" id="PS51257">
    <property type="entry name" value="PROKAR_LIPOPROTEIN"/>
    <property type="match status" value="1"/>
</dbReference>
<comment type="similarity">
    <text evidence="1">Belongs to the bacterial solute-binding protein 5 family.</text>
</comment>
<evidence type="ECO:0000256" key="1">
    <source>
        <dbReference type="ARBA" id="ARBA00005695"/>
    </source>
</evidence>
<dbReference type="Gene3D" id="3.10.105.10">
    <property type="entry name" value="Dipeptide-binding Protein, Domain 3"/>
    <property type="match status" value="1"/>
</dbReference>
<dbReference type="Gene3D" id="3.40.190.10">
    <property type="entry name" value="Periplasmic binding protein-like II"/>
    <property type="match status" value="1"/>
</dbReference>
<keyword evidence="7" id="KW-1185">Reference proteome</keyword>
<feature type="domain" description="Solute-binding protein family 5" evidence="5">
    <location>
        <begin position="72"/>
        <end position="419"/>
    </location>
</feature>
<evidence type="ECO:0000313" key="7">
    <source>
        <dbReference type="Proteomes" id="UP000028006"/>
    </source>
</evidence>
<protein>
    <submittedName>
        <fullName evidence="6">Diguanylate phosphodiesterase</fullName>
    </submittedName>
</protein>
<evidence type="ECO:0000256" key="3">
    <source>
        <dbReference type="ARBA" id="ARBA00022729"/>
    </source>
</evidence>
<dbReference type="AlphaFoldDB" id="A0A081N7H3"/>
<dbReference type="GO" id="GO:0043190">
    <property type="term" value="C:ATP-binding cassette (ABC) transporter complex"/>
    <property type="evidence" value="ECO:0007669"/>
    <property type="project" value="InterPro"/>
</dbReference>
<evidence type="ECO:0000256" key="4">
    <source>
        <dbReference type="SAM" id="SignalP"/>
    </source>
</evidence>
<dbReference type="PANTHER" id="PTHR30290:SF9">
    <property type="entry name" value="OLIGOPEPTIDE-BINDING PROTEIN APPA"/>
    <property type="match status" value="1"/>
</dbReference>
<proteinExistence type="inferred from homology"/>
<dbReference type="SUPFAM" id="SSF53850">
    <property type="entry name" value="Periplasmic binding protein-like II"/>
    <property type="match status" value="1"/>
</dbReference>
<dbReference type="Gene3D" id="3.90.76.10">
    <property type="entry name" value="Dipeptide-binding Protein, Domain 1"/>
    <property type="match status" value="1"/>
</dbReference>
<sequence length="504" mass="55295">MRKLKVAIASCAAVLLAACSSPQDTAGIRDTVVVAQRSDAKTLDPHATNDQPSSRVAVQIYSQLVETDSNMEIVPGLAESWEQVDDKTLKLHLRKGVKFHNGEELKASDVKFTLDRMIASPTVAHIVGAIESVSVIDEYTVTVKTSEPFGPLLYHLSHTAASILNEKAVTEAGDSYGQNPIGTGPYEFVSWSVGDSVTLKAFDDYYGGKQEVPNAIFRNISEGTNRAIALETGEVDIAYDIEPIDKDTIHNHKQLKLIEGESLSITYFGFNVNRAPYDNVKVRQAMAYAMNTQDIIDAVVMGGGLPTNSPISSRVFGHNPEAKQYEQNYDKARQLLKEAGYENGFETTLWVSDNPVRIQIAQVIQAQLREVGIHMAIDVVEWGAFLDGTSRGDHETFMMGWVTVTGDADYGLYALFNSATHGGAGNRSFYSNDDIDSMLQAARVSSDMAERSKLYGDIQLTLQEELPTISIFNEFQNAGMQSNVKGFELAPPGHHKLRGVRFEG</sequence>
<feature type="signal peptide" evidence="4">
    <location>
        <begin position="1"/>
        <end position="26"/>
    </location>
</feature>
<dbReference type="PROSITE" id="PS01040">
    <property type="entry name" value="SBP_BACTERIAL_5"/>
    <property type="match status" value="1"/>
</dbReference>
<dbReference type="Proteomes" id="UP000028006">
    <property type="component" value="Unassembled WGS sequence"/>
</dbReference>
<comment type="caution">
    <text evidence="6">The sequence shown here is derived from an EMBL/GenBank/DDBJ whole genome shotgun (WGS) entry which is preliminary data.</text>
</comment>
<dbReference type="GO" id="GO:0015833">
    <property type="term" value="P:peptide transport"/>
    <property type="evidence" value="ECO:0007669"/>
    <property type="project" value="TreeGrafter"/>
</dbReference>
<dbReference type="PIRSF" id="PIRSF002741">
    <property type="entry name" value="MppA"/>
    <property type="match status" value="1"/>
</dbReference>
<dbReference type="RefSeq" id="WP_034874238.1">
    <property type="nucleotide sequence ID" value="NZ_JOKG01000002.1"/>
</dbReference>
<dbReference type="CDD" id="cd08499">
    <property type="entry name" value="PBP2_Ylib_like"/>
    <property type="match status" value="1"/>
</dbReference>
<dbReference type="GO" id="GO:1904680">
    <property type="term" value="F:peptide transmembrane transporter activity"/>
    <property type="evidence" value="ECO:0007669"/>
    <property type="project" value="TreeGrafter"/>
</dbReference>
<organism evidence="6 7">
    <name type="scientific">Endozoicomonas montiporae</name>
    <dbReference type="NCBI Taxonomy" id="1027273"/>
    <lineage>
        <taxon>Bacteria</taxon>
        <taxon>Pseudomonadati</taxon>
        <taxon>Pseudomonadota</taxon>
        <taxon>Gammaproteobacteria</taxon>
        <taxon>Oceanospirillales</taxon>
        <taxon>Endozoicomonadaceae</taxon>
        <taxon>Endozoicomonas</taxon>
    </lineage>
</organism>
<keyword evidence="3 4" id="KW-0732">Signal</keyword>
<dbReference type="PANTHER" id="PTHR30290">
    <property type="entry name" value="PERIPLASMIC BINDING COMPONENT OF ABC TRANSPORTER"/>
    <property type="match status" value="1"/>
</dbReference>
<feature type="chain" id="PRO_5001760582" evidence="4">
    <location>
        <begin position="27"/>
        <end position="504"/>
    </location>
</feature>
<reference evidence="6 7" key="1">
    <citation type="submission" date="2014-06" db="EMBL/GenBank/DDBJ databases">
        <title>Whole Genome Sequences of Three Symbiotic Endozoicomonas Bacteria.</title>
        <authorList>
            <person name="Neave M.J."/>
            <person name="Apprill A."/>
            <person name="Voolstra C.R."/>
        </authorList>
    </citation>
    <scope>NUCLEOTIDE SEQUENCE [LARGE SCALE GENOMIC DNA]</scope>
    <source>
        <strain evidence="6 7">LMG 24815</strain>
    </source>
</reference>